<name>A0A3G2R7K2_9FIRM</name>
<dbReference type="RefSeq" id="WP_122015192.1">
    <property type="nucleotide sequence ID" value="NZ_CP033169.1"/>
</dbReference>
<reference evidence="11 12" key="1">
    <citation type="submission" date="2018-10" db="EMBL/GenBank/DDBJ databases">
        <authorList>
            <person name="Zhang X."/>
        </authorList>
    </citation>
    <scope>NUCLEOTIDE SEQUENCE [LARGE SCALE GENOMIC DNA]</scope>
    <source>
        <strain evidence="11 12">SK-G1</strain>
    </source>
</reference>
<dbReference type="GO" id="GO:0005737">
    <property type="term" value="C:cytoplasm"/>
    <property type="evidence" value="ECO:0007669"/>
    <property type="project" value="UniProtKB-SubCell"/>
</dbReference>
<evidence type="ECO:0000256" key="6">
    <source>
        <dbReference type="ARBA" id="ARBA00022777"/>
    </source>
</evidence>
<dbReference type="CDD" id="cd24011">
    <property type="entry name" value="ASKHA_NBD_BK"/>
    <property type="match status" value="1"/>
</dbReference>
<sequence>MKKFKILAINPGSTSTKISVFYDEMEVFSQNILHDYEELKKFESVLQQKDLRCEAVERCLKDNGYDIRDFDVVVARGGILHPVKAGTYDINHAMLEDLRNAAGGEHPSNVAAFMAVKIAGIADIPAFIVDPVSVDEMKPVARVSGFKGIERKSLSHALNMRRVAFRVAEELKRPLEELNFIVAHLGGGISIAAMEKGLLIDVESANCMGPFSPERCGGLPILDLVDLCYSGRYSRQELKRKLIQEGGVYSYLGTKDVREAIMRAESGDEEAALVLEAMVYQISKVIGEMASVLKGRVDRIILTGGIAYSELICRKIEERVGFIAKLEIVPGEEEMKALAEAALRVLTGRENIMNYTGREGICSEVSVKS</sequence>
<dbReference type="HAMAP" id="MF_00542">
    <property type="entry name" value="Butyrate_kinase"/>
    <property type="match status" value="1"/>
</dbReference>
<dbReference type="PANTHER" id="PTHR21060:SF3">
    <property type="entry name" value="BUTYRATE KINASE 2-RELATED"/>
    <property type="match status" value="1"/>
</dbReference>
<comment type="subcellular location">
    <subcellularLocation>
        <location evidence="1 9">Cytoplasm</location>
    </subcellularLocation>
</comment>
<keyword evidence="12" id="KW-1185">Reference proteome</keyword>
<evidence type="ECO:0000256" key="7">
    <source>
        <dbReference type="ARBA" id="ARBA00022840"/>
    </source>
</evidence>
<evidence type="ECO:0000256" key="8">
    <source>
        <dbReference type="ARBA" id="ARBA00048596"/>
    </source>
</evidence>
<accession>A0A3G2R7K2</accession>
<keyword evidence="4 9" id="KW-0808">Transferase</keyword>
<dbReference type="NCBIfam" id="NF002834">
    <property type="entry name" value="PRK03011.1-5"/>
    <property type="match status" value="1"/>
</dbReference>
<dbReference type="GO" id="GO:0005524">
    <property type="term" value="F:ATP binding"/>
    <property type="evidence" value="ECO:0007669"/>
    <property type="project" value="UniProtKB-KW"/>
</dbReference>
<dbReference type="InterPro" id="IPR043129">
    <property type="entry name" value="ATPase_NBD"/>
</dbReference>
<keyword evidence="3 9" id="KW-0963">Cytoplasm</keyword>
<dbReference type="PROSITE" id="PS01076">
    <property type="entry name" value="ACETATE_KINASE_2"/>
    <property type="match status" value="1"/>
</dbReference>
<dbReference type="Proteomes" id="UP000280960">
    <property type="component" value="Chromosome"/>
</dbReference>
<evidence type="ECO:0000256" key="10">
    <source>
        <dbReference type="RuleBase" id="RU003835"/>
    </source>
</evidence>
<comment type="similarity">
    <text evidence="2 9 10">Belongs to the acetokinase family.</text>
</comment>
<dbReference type="InterPro" id="IPR023865">
    <property type="entry name" value="Aliphatic_acid_kinase_CS"/>
</dbReference>
<dbReference type="GO" id="GO:0006083">
    <property type="term" value="P:acetate metabolic process"/>
    <property type="evidence" value="ECO:0007669"/>
    <property type="project" value="TreeGrafter"/>
</dbReference>
<evidence type="ECO:0000313" key="12">
    <source>
        <dbReference type="Proteomes" id="UP000280960"/>
    </source>
</evidence>
<dbReference type="KEGG" id="bacg:D2962_12770"/>
<dbReference type="Gene3D" id="3.30.420.40">
    <property type="match status" value="2"/>
</dbReference>
<dbReference type="AlphaFoldDB" id="A0A3G2R7K2"/>
<evidence type="ECO:0000256" key="2">
    <source>
        <dbReference type="ARBA" id="ARBA00008748"/>
    </source>
</evidence>
<dbReference type="PANTHER" id="PTHR21060">
    <property type="entry name" value="ACETATE KINASE"/>
    <property type="match status" value="1"/>
</dbReference>
<dbReference type="PIRSF" id="PIRSF036458">
    <property type="entry name" value="Butyrate_kin"/>
    <property type="match status" value="1"/>
</dbReference>
<comment type="catalytic activity">
    <reaction evidence="8 9">
        <text>butanoate + ATP = butanoyl phosphate + ADP</text>
        <dbReference type="Rhea" id="RHEA:13585"/>
        <dbReference type="ChEBI" id="CHEBI:17968"/>
        <dbReference type="ChEBI" id="CHEBI:30616"/>
        <dbReference type="ChEBI" id="CHEBI:58079"/>
        <dbReference type="ChEBI" id="CHEBI:456216"/>
        <dbReference type="EC" id="2.7.2.7"/>
    </reaction>
</comment>
<dbReference type="PROSITE" id="PS01075">
    <property type="entry name" value="ACETATE_KINASE_1"/>
    <property type="match status" value="1"/>
</dbReference>
<dbReference type="PRINTS" id="PR00471">
    <property type="entry name" value="ACETATEKNASE"/>
</dbReference>
<evidence type="ECO:0000256" key="3">
    <source>
        <dbReference type="ARBA" id="ARBA00022490"/>
    </source>
</evidence>
<evidence type="ECO:0000256" key="4">
    <source>
        <dbReference type="ARBA" id="ARBA00022679"/>
    </source>
</evidence>
<proteinExistence type="inferred from homology"/>
<gene>
    <name evidence="9 11" type="primary">buk</name>
    <name evidence="11" type="ORF">D2962_12770</name>
</gene>
<dbReference type="SUPFAM" id="SSF53067">
    <property type="entry name" value="Actin-like ATPase domain"/>
    <property type="match status" value="2"/>
</dbReference>
<evidence type="ECO:0000313" key="11">
    <source>
        <dbReference type="EMBL" id="AYO31355.1"/>
    </source>
</evidence>
<dbReference type="Pfam" id="PF00871">
    <property type="entry name" value="Acetate_kinase"/>
    <property type="match status" value="1"/>
</dbReference>
<dbReference type="InterPro" id="IPR000890">
    <property type="entry name" value="Aliphatic_acid_kin_short-chain"/>
</dbReference>
<evidence type="ECO:0000256" key="5">
    <source>
        <dbReference type="ARBA" id="ARBA00022741"/>
    </source>
</evidence>
<keyword evidence="5 9" id="KW-0547">Nucleotide-binding</keyword>
<dbReference type="NCBIfam" id="TIGR02707">
    <property type="entry name" value="butyr_kinase"/>
    <property type="match status" value="1"/>
</dbReference>
<dbReference type="EC" id="2.7.2.7" evidence="9"/>
<dbReference type="InterPro" id="IPR011245">
    <property type="entry name" value="Butyrate_kin"/>
</dbReference>
<evidence type="ECO:0000256" key="9">
    <source>
        <dbReference type="HAMAP-Rule" id="MF_00542"/>
    </source>
</evidence>
<dbReference type="EMBL" id="CP033169">
    <property type="protein sequence ID" value="AYO31355.1"/>
    <property type="molecule type" value="Genomic_DNA"/>
</dbReference>
<keyword evidence="7 9" id="KW-0067">ATP-binding</keyword>
<keyword evidence="6 9" id="KW-0418">Kinase</keyword>
<dbReference type="GO" id="GO:0008776">
    <property type="term" value="F:acetate kinase activity"/>
    <property type="evidence" value="ECO:0007669"/>
    <property type="project" value="TreeGrafter"/>
</dbReference>
<dbReference type="GO" id="GO:0047761">
    <property type="term" value="F:butyrate kinase activity"/>
    <property type="evidence" value="ECO:0007669"/>
    <property type="project" value="UniProtKB-UniRule"/>
</dbReference>
<evidence type="ECO:0000256" key="1">
    <source>
        <dbReference type="ARBA" id="ARBA00004496"/>
    </source>
</evidence>
<protein>
    <recommendedName>
        <fullName evidence="9">Probable butyrate kinase</fullName>
        <shortName evidence="9">BK</shortName>
        <ecNumber evidence="9">2.7.2.7</ecNumber>
    </recommendedName>
    <alternativeName>
        <fullName evidence="9">Branched-chain carboxylic acid kinase</fullName>
    </alternativeName>
</protein>
<organism evidence="11 12">
    <name type="scientific">Biomaibacter acetigenes</name>
    <dbReference type="NCBI Taxonomy" id="2316383"/>
    <lineage>
        <taxon>Bacteria</taxon>
        <taxon>Bacillati</taxon>
        <taxon>Bacillota</taxon>
        <taxon>Clostridia</taxon>
        <taxon>Thermosediminibacterales</taxon>
        <taxon>Tepidanaerobacteraceae</taxon>
        <taxon>Biomaibacter</taxon>
    </lineage>
</organism>